<name>A0A383EBH7_9ZZZZ</name>
<protein>
    <submittedName>
        <fullName evidence="1">Uncharacterized protein</fullName>
    </submittedName>
</protein>
<dbReference type="GO" id="GO:0006189">
    <property type="term" value="P:'de novo' IMP biosynthetic process"/>
    <property type="evidence" value="ECO:0007669"/>
    <property type="project" value="TreeGrafter"/>
</dbReference>
<dbReference type="PANTHER" id="PTHR11692">
    <property type="entry name" value="BIFUNCTIONAL PURINE BIOSYNTHESIS PROTEIN PURH"/>
    <property type="match status" value="1"/>
</dbReference>
<dbReference type="AlphaFoldDB" id="A0A383EBH7"/>
<dbReference type="EMBL" id="UINC01224222">
    <property type="protein sequence ID" value="SVE53753.1"/>
    <property type="molecule type" value="Genomic_DNA"/>
</dbReference>
<dbReference type="Gene3D" id="3.40.140.20">
    <property type="match status" value="2"/>
</dbReference>
<dbReference type="GO" id="GO:0005829">
    <property type="term" value="C:cytosol"/>
    <property type="evidence" value="ECO:0007669"/>
    <property type="project" value="TreeGrafter"/>
</dbReference>
<gene>
    <name evidence="1" type="ORF">METZ01_LOCUS506607</name>
</gene>
<dbReference type="InterPro" id="IPR024051">
    <property type="entry name" value="AICAR_Tfase_dup_dom_sf"/>
</dbReference>
<accession>A0A383EBH7</accession>
<dbReference type="InterPro" id="IPR016193">
    <property type="entry name" value="Cytidine_deaminase-like"/>
</dbReference>
<dbReference type="GO" id="GO:0004643">
    <property type="term" value="F:phosphoribosylaminoimidazolecarboxamide formyltransferase activity"/>
    <property type="evidence" value="ECO:0007669"/>
    <property type="project" value="InterPro"/>
</dbReference>
<organism evidence="1">
    <name type="scientific">marine metagenome</name>
    <dbReference type="NCBI Taxonomy" id="408172"/>
    <lineage>
        <taxon>unclassified sequences</taxon>
        <taxon>metagenomes</taxon>
        <taxon>ecological metagenomes</taxon>
    </lineage>
</organism>
<feature type="non-terminal residue" evidence="1">
    <location>
        <position position="1"/>
    </location>
</feature>
<evidence type="ECO:0000313" key="1">
    <source>
        <dbReference type="EMBL" id="SVE53753.1"/>
    </source>
</evidence>
<dbReference type="InterPro" id="IPR002695">
    <property type="entry name" value="PurH-like"/>
</dbReference>
<dbReference type="PANTHER" id="PTHR11692:SF0">
    <property type="entry name" value="BIFUNCTIONAL PURINE BIOSYNTHESIS PROTEIN ATIC"/>
    <property type="match status" value="1"/>
</dbReference>
<dbReference type="Pfam" id="PF01808">
    <property type="entry name" value="AICARFT_IMPCHas"/>
    <property type="match status" value="1"/>
</dbReference>
<dbReference type="GO" id="GO:0003937">
    <property type="term" value="F:IMP cyclohydrolase activity"/>
    <property type="evidence" value="ECO:0007669"/>
    <property type="project" value="InterPro"/>
</dbReference>
<sequence>PRAIWGGEVITNFVISGEIGNKLFQSQKRNEVFGNSYWMLDLVVAPEFQQDAIHLLGKRKSRKLFQNPTLLNPTLDSAPWAYRPVRGGYLRQPPNHLLLNLEEFPNLPSNMGKVLIDSVVVAWAVAWHSNHGGNEVSLVKNRNLLATGGGPSTVDAIMTALQRAKTCEHNLVGSIFAADAFFPFTDGPEILAQAGCTHGIVPRGGGNFKLIEDFFAQEQIKILFLPEKYRG</sequence>
<reference evidence="1" key="1">
    <citation type="submission" date="2018-05" db="EMBL/GenBank/DDBJ databases">
        <authorList>
            <person name="Lanie J.A."/>
            <person name="Ng W.-L."/>
            <person name="Kazmierczak K.M."/>
            <person name="Andrzejewski T.M."/>
            <person name="Davidsen T.M."/>
            <person name="Wayne K.J."/>
            <person name="Tettelin H."/>
            <person name="Glass J.I."/>
            <person name="Rusch D."/>
            <person name="Podicherti R."/>
            <person name="Tsui H.-C.T."/>
            <person name="Winkler M.E."/>
        </authorList>
    </citation>
    <scope>NUCLEOTIDE SEQUENCE</scope>
</reference>
<dbReference type="SUPFAM" id="SSF53927">
    <property type="entry name" value="Cytidine deaminase-like"/>
    <property type="match status" value="1"/>
</dbReference>
<feature type="non-terminal residue" evidence="1">
    <location>
        <position position="231"/>
    </location>
</feature>
<proteinExistence type="predicted"/>